<feature type="region of interest" description="Disordered" evidence="1">
    <location>
        <begin position="573"/>
        <end position="688"/>
    </location>
</feature>
<dbReference type="EMBL" id="CP119896">
    <property type="protein sequence ID" value="WFD28014.1"/>
    <property type="molecule type" value="Genomic_DNA"/>
</dbReference>
<keyword evidence="3" id="KW-1185">Reference proteome</keyword>
<dbReference type="AlphaFoldDB" id="A0AAF0J3K5"/>
<protein>
    <recommendedName>
        <fullName evidence="4">THO complex subunit 1</fullName>
    </recommendedName>
</protein>
<dbReference type="Proteomes" id="UP001213623">
    <property type="component" value="Chromosome 5"/>
</dbReference>
<dbReference type="InterPro" id="IPR021861">
    <property type="entry name" value="THO_THOC1"/>
</dbReference>
<evidence type="ECO:0000313" key="3">
    <source>
        <dbReference type="Proteomes" id="UP001213623"/>
    </source>
</evidence>
<reference evidence="2" key="1">
    <citation type="submission" date="2023-03" db="EMBL/GenBank/DDBJ databases">
        <title>Mating type loci evolution in Malassezia.</title>
        <authorList>
            <person name="Coelho M.A."/>
        </authorList>
    </citation>
    <scope>NUCLEOTIDE SEQUENCE</scope>
    <source>
        <strain evidence="2">CBS 9557</strain>
    </source>
</reference>
<gene>
    <name evidence="2" type="ORF">MNAN1_003022</name>
</gene>
<dbReference type="PANTHER" id="PTHR13265:SF0">
    <property type="entry name" value="HPR1"/>
    <property type="match status" value="1"/>
</dbReference>
<dbReference type="PANTHER" id="PTHR13265">
    <property type="entry name" value="THO COMPLEX SUBUNIT 1"/>
    <property type="match status" value="1"/>
</dbReference>
<evidence type="ECO:0000313" key="2">
    <source>
        <dbReference type="EMBL" id="WFD28014.1"/>
    </source>
</evidence>
<dbReference type="Pfam" id="PF11957">
    <property type="entry name" value="efThoc1"/>
    <property type="match status" value="1"/>
</dbReference>
<evidence type="ECO:0008006" key="4">
    <source>
        <dbReference type="Google" id="ProtNLM"/>
    </source>
</evidence>
<feature type="compositionally biased region" description="Basic and acidic residues" evidence="1">
    <location>
        <begin position="620"/>
        <end position="635"/>
    </location>
</feature>
<feature type="compositionally biased region" description="Acidic residues" evidence="1">
    <location>
        <begin position="575"/>
        <end position="600"/>
    </location>
</feature>
<sequence>MREPIAQVSHALHDSWAQMHAALRDAKASQGLVQWDADAAQACLRPIAERLRSVCAEAQQTWAADGAAAMWDEALVLEIGGHIHASVLASTDLDEAVDRLDMALAVSLQGLGDPTLLLSALADLLEQTPIQQCMDLFTYAEQRAALLTQVRTDTSPQDMVPTAGKGLVFLRLCNELQRRLSVVHTDHAVLAGRILLLLSTTLPLQERSGVNLKGESNTAHPPTIEPAQEASSSNTTTLAENPYLYELYWSLQHYMAHPATLLETRSDADAPPGAAAAQHIEGLLDLEEGATPTPMQVFQAGVQCMLRVLPSVPIATSSARPTKRARTAEDTTYPAFLSARCLFPYQLQDVAFRRHFLVQCLVVFQYLLGQTHAGRERAQDWTNKLLLQTNELSDSDEQWTRKTWRQVQNLLRDSGPDGRAVLDVVLNVLRRESAWVQWKGAGAPSMDRAPLDAETYATWQSRVSAALAVPAPPALTPMGSAELCRLWNEGWLAPADDSETLPMDKLEKRAHANPSLAAMHEQMQQASEEAKEGLVWRALRCVGPEHLHLMACMRAPDDIGGLLEAMHAEAQGEAYEPETIGEEPDESEPETQEMAEEAQESEAPKPDEAQEPNETQEPNEASREQESAHEYESAHEPMSLDEPTAEQDARSSSLSSSSSSPLSTSEDDADPDSTFLTARAEGPRSPGE</sequence>
<evidence type="ECO:0000256" key="1">
    <source>
        <dbReference type="SAM" id="MobiDB-lite"/>
    </source>
</evidence>
<proteinExistence type="predicted"/>
<feature type="compositionally biased region" description="Low complexity" evidence="1">
    <location>
        <begin position="651"/>
        <end position="664"/>
    </location>
</feature>
<dbReference type="GO" id="GO:0006406">
    <property type="term" value="P:mRNA export from nucleus"/>
    <property type="evidence" value="ECO:0007669"/>
    <property type="project" value="TreeGrafter"/>
</dbReference>
<accession>A0AAF0J3K5</accession>
<dbReference type="GO" id="GO:0000445">
    <property type="term" value="C:THO complex part of transcription export complex"/>
    <property type="evidence" value="ECO:0007669"/>
    <property type="project" value="TreeGrafter"/>
</dbReference>
<organism evidence="2 3">
    <name type="scientific">Malassezia nana</name>
    <dbReference type="NCBI Taxonomy" id="180528"/>
    <lineage>
        <taxon>Eukaryota</taxon>
        <taxon>Fungi</taxon>
        <taxon>Dikarya</taxon>
        <taxon>Basidiomycota</taxon>
        <taxon>Ustilaginomycotina</taxon>
        <taxon>Malasseziomycetes</taxon>
        <taxon>Malasseziales</taxon>
        <taxon>Malasseziaceae</taxon>
        <taxon>Malassezia</taxon>
    </lineage>
</organism>
<name>A0AAF0J3K5_9BASI</name>
<feature type="region of interest" description="Disordered" evidence="1">
    <location>
        <begin position="212"/>
        <end position="235"/>
    </location>
</feature>